<dbReference type="GO" id="GO:0005737">
    <property type="term" value="C:cytoplasm"/>
    <property type="evidence" value="ECO:0007669"/>
    <property type="project" value="TreeGrafter"/>
</dbReference>
<evidence type="ECO:0000256" key="2">
    <source>
        <dbReference type="ARBA" id="ARBA00022884"/>
    </source>
</evidence>
<dbReference type="Pfam" id="PF15247">
    <property type="entry name" value="SLBP_RNA_bind"/>
    <property type="match status" value="1"/>
</dbReference>
<feature type="compositionally biased region" description="Polar residues" evidence="3">
    <location>
        <begin position="23"/>
        <end position="50"/>
    </location>
</feature>
<evidence type="ECO:0000259" key="4">
    <source>
        <dbReference type="Pfam" id="PF15247"/>
    </source>
</evidence>
<feature type="compositionally biased region" description="Basic and acidic residues" evidence="3">
    <location>
        <begin position="70"/>
        <end position="85"/>
    </location>
</feature>
<evidence type="ECO:0000256" key="3">
    <source>
        <dbReference type="SAM" id="MobiDB-lite"/>
    </source>
</evidence>
<evidence type="ECO:0000313" key="5">
    <source>
        <dbReference type="EMBL" id="JAC64521.1"/>
    </source>
</evidence>
<dbReference type="GO" id="GO:0006398">
    <property type="term" value="P:mRNA 3'-end processing by stem-loop binding and cleavage"/>
    <property type="evidence" value="ECO:0007669"/>
    <property type="project" value="TreeGrafter"/>
</dbReference>
<feature type="region of interest" description="Disordered" evidence="3">
    <location>
        <begin position="153"/>
        <end position="251"/>
    </location>
</feature>
<dbReference type="InterPro" id="IPR038294">
    <property type="entry name" value="SLBP_RNA_bind_sf"/>
</dbReference>
<feature type="compositionally biased region" description="Basic and acidic residues" evidence="3">
    <location>
        <begin position="8"/>
        <end position="18"/>
    </location>
</feature>
<feature type="domain" description="Histone RNA hairpin-binding protein RNA-binding" evidence="4">
    <location>
        <begin position="81"/>
        <end position="154"/>
    </location>
</feature>
<accession>A0A061R1V8</accession>
<dbReference type="GO" id="GO:0051028">
    <property type="term" value="P:mRNA transport"/>
    <property type="evidence" value="ECO:0007669"/>
    <property type="project" value="TreeGrafter"/>
</dbReference>
<protein>
    <submittedName>
        <fullName evidence="5">Histone gene transcript 5 hairpin-binding protein</fullName>
    </submittedName>
</protein>
<dbReference type="GO" id="GO:0071207">
    <property type="term" value="F:histone pre-mRNA stem-loop binding"/>
    <property type="evidence" value="ECO:0007669"/>
    <property type="project" value="TreeGrafter"/>
</dbReference>
<reference evidence="5" key="1">
    <citation type="submission" date="2014-05" db="EMBL/GenBank/DDBJ databases">
        <title>The transcriptome of the halophilic microalga Tetraselmis sp. GSL018 isolated from the Great Salt Lake, Utah.</title>
        <authorList>
            <person name="Jinkerson R.E."/>
            <person name="D'Adamo S."/>
            <person name="Posewitz M.C."/>
        </authorList>
    </citation>
    <scope>NUCLEOTIDE SEQUENCE</scope>
    <source>
        <strain evidence="5">GSL018</strain>
    </source>
</reference>
<dbReference type="PANTHER" id="PTHR17408:SF0">
    <property type="entry name" value="HISTONE RNA HAIRPIN-BINDING PROTEIN"/>
    <property type="match status" value="1"/>
</dbReference>
<dbReference type="GO" id="GO:0071204">
    <property type="term" value="C:histone pre-mRNA 3'end processing complex"/>
    <property type="evidence" value="ECO:0007669"/>
    <property type="project" value="TreeGrafter"/>
</dbReference>
<feature type="compositionally biased region" description="Basic and acidic residues" evidence="3">
    <location>
        <begin position="174"/>
        <end position="201"/>
    </location>
</feature>
<dbReference type="FunFam" id="1.10.8.1120:FF:000001">
    <property type="entry name" value="Histone RNA hairpin-binding protein-like"/>
    <property type="match status" value="1"/>
</dbReference>
<dbReference type="AlphaFoldDB" id="A0A061R1V8"/>
<proteinExistence type="inferred from homology"/>
<dbReference type="InterPro" id="IPR026502">
    <property type="entry name" value="SLBP1/SLBP2"/>
</dbReference>
<dbReference type="GO" id="GO:0003729">
    <property type="term" value="F:mRNA binding"/>
    <property type="evidence" value="ECO:0007669"/>
    <property type="project" value="InterPro"/>
</dbReference>
<evidence type="ECO:0000256" key="1">
    <source>
        <dbReference type="ARBA" id="ARBA00006151"/>
    </source>
</evidence>
<keyword evidence="2" id="KW-0694">RNA-binding</keyword>
<feature type="region of interest" description="Disordered" evidence="3">
    <location>
        <begin position="1"/>
        <end position="101"/>
    </location>
</feature>
<organism evidence="5">
    <name type="scientific">Tetraselmis sp. GSL018</name>
    <dbReference type="NCBI Taxonomy" id="582737"/>
    <lineage>
        <taxon>Eukaryota</taxon>
        <taxon>Viridiplantae</taxon>
        <taxon>Chlorophyta</taxon>
        <taxon>core chlorophytes</taxon>
        <taxon>Chlorodendrophyceae</taxon>
        <taxon>Chlorodendrales</taxon>
        <taxon>Chlorodendraceae</taxon>
        <taxon>Tetraselmis</taxon>
    </lineage>
</organism>
<name>A0A061R1V8_9CHLO</name>
<dbReference type="InterPro" id="IPR029344">
    <property type="entry name" value="SLBP_RNA_bind"/>
</dbReference>
<gene>
    <name evidence="5" type="ORF">TSPGSL018_18150</name>
</gene>
<feature type="compositionally biased region" description="Acidic residues" evidence="3">
    <location>
        <begin position="154"/>
        <end position="165"/>
    </location>
</feature>
<dbReference type="PANTHER" id="PTHR17408">
    <property type="entry name" value="HISTONE RNA HAIRPIN-BINDING PROTEIN"/>
    <property type="match status" value="1"/>
</dbReference>
<dbReference type="EMBL" id="GBEZ01022316">
    <property type="protein sequence ID" value="JAC64521.1"/>
    <property type="molecule type" value="Transcribed_RNA"/>
</dbReference>
<feature type="compositionally biased region" description="Acidic residues" evidence="3">
    <location>
        <begin position="220"/>
        <end position="251"/>
    </location>
</feature>
<comment type="similarity">
    <text evidence="1">Belongs to the SLBP family.</text>
</comment>
<sequence>MTSTLQDHNQKLRQKDPAEQNFKAANQENSPNSNVENERTSANIPKSAESTAAKIHKPKDFSSEFEIECEAPKLEEKTRETDPHRLKQRQKQIDYGKNTRAYHRYREMLPKHKRRFKGKKPLDPITPDITQVCSKRAFDGQVKVWRRMLHEYDPPAEEDEEEINLEELANPFVAEDRNSEQQPRGEAHEAGGKRTDAREWDCSPAAPSKIARHGQPSSDSPEDCPPEEEEELAAAELPVDDDDIDDWDIDI</sequence>
<dbReference type="Gene3D" id="1.10.8.1120">
    <property type="entry name" value="Histone RNA hairpin-binding protein RNA-binding domain"/>
    <property type="match status" value="1"/>
</dbReference>